<dbReference type="Proteomes" id="UP001295444">
    <property type="component" value="Chromosome 05"/>
</dbReference>
<accession>A0AAD1W9N2</accession>
<feature type="region of interest" description="Disordered" evidence="1">
    <location>
        <begin position="111"/>
        <end position="207"/>
    </location>
</feature>
<dbReference type="AlphaFoldDB" id="A0AAD1W9N2"/>
<gene>
    <name evidence="2" type="ORF">PECUL_23A049853</name>
</gene>
<sequence>MISNREAKVTERWTELGGDGRSPRPHAGCSRPLNTRSPPSGPAGVIPVQSPQAAGLSHVLIGESLKQPFTIRAYTMADATRAHDSTAERQSLQTKLDALFDTFWMTLASRGRQAAEQRHAPNREPEHTHQKCTGPRPKRLTRWCRRKKPIPPTYKQGRLCRTTRPTQRSSQALHRPSRQPRPTTQPATGRFSTRLRTHPKPQRAPGYQRGTLLTYLTGTGPHYDRRTSQPQEPATLHLAVPQRDSHTPPISFPVMGVG</sequence>
<feature type="compositionally biased region" description="Basic residues" evidence="1">
    <location>
        <begin position="136"/>
        <end position="149"/>
    </location>
</feature>
<protein>
    <submittedName>
        <fullName evidence="2">Uncharacterized protein</fullName>
    </submittedName>
</protein>
<feature type="compositionally biased region" description="Basic and acidic residues" evidence="1">
    <location>
        <begin position="1"/>
        <end position="14"/>
    </location>
</feature>
<feature type="compositionally biased region" description="Low complexity" evidence="1">
    <location>
        <begin position="180"/>
        <end position="190"/>
    </location>
</feature>
<feature type="region of interest" description="Disordered" evidence="1">
    <location>
        <begin position="1"/>
        <end position="49"/>
    </location>
</feature>
<proteinExistence type="predicted"/>
<evidence type="ECO:0000256" key="1">
    <source>
        <dbReference type="SAM" id="MobiDB-lite"/>
    </source>
</evidence>
<organism evidence="2 3">
    <name type="scientific">Pelobates cultripes</name>
    <name type="common">Western spadefoot toad</name>
    <dbReference type="NCBI Taxonomy" id="61616"/>
    <lineage>
        <taxon>Eukaryota</taxon>
        <taxon>Metazoa</taxon>
        <taxon>Chordata</taxon>
        <taxon>Craniata</taxon>
        <taxon>Vertebrata</taxon>
        <taxon>Euteleostomi</taxon>
        <taxon>Amphibia</taxon>
        <taxon>Batrachia</taxon>
        <taxon>Anura</taxon>
        <taxon>Pelobatoidea</taxon>
        <taxon>Pelobatidae</taxon>
        <taxon>Pelobates</taxon>
    </lineage>
</organism>
<evidence type="ECO:0000313" key="3">
    <source>
        <dbReference type="Proteomes" id="UP001295444"/>
    </source>
</evidence>
<name>A0AAD1W9N2_PELCU</name>
<feature type="compositionally biased region" description="Polar residues" evidence="1">
    <location>
        <begin position="163"/>
        <end position="172"/>
    </location>
</feature>
<reference evidence="2" key="1">
    <citation type="submission" date="2022-03" db="EMBL/GenBank/DDBJ databases">
        <authorList>
            <person name="Alioto T."/>
            <person name="Alioto T."/>
            <person name="Gomez Garrido J."/>
        </authorList>
    </citation>
    <scope>NUCLEOTIDE SEQUENCE</scope>
</reference>
<keyword evidence="3" id="KW-1185">Reference proteome</keyword>
<evidence type="ECO:0000313" key="2">
    <source>
        <dbReference type="EMBL" id="CAH2294065.1"/>
    </source>
</evidence>
<feature type="compositionally biased region" description="Basic and acidic residues" evidence="1">
    <location>
        <begin position="113"/>
        <end position="129"/>
    </location>
</feature>
<dbReference type="EMBL" id="OW240916">
    <property type="protein sequence ID" value="CAH2294065.1"/>
    <property type="molecule type" value="Genomic_DNA"/>
</dbReference>